<dbReference type="InterPro" id="IPR021255">
    <property type="entry name" value="DUF2807"/>
</dbReference>
<dbReference type="EMBL" id="JAICCF010000002">
    <property type="protein sequence ID" value="MBW8684842.1"/>
    <property type="molecule type" value="Genomic_DNA"/>
</dbReference>
<organism evidence="2 3">
    <name type="scientific">Chitinophaga rhizophila</name>
    <dbReference type="NCBI Taxonomy" id="2866212"/>
    <lineage>
        <taxon>Bacteria</taxon>
        <taxon>Pseudomonadati</taxon>
        <taxon>Bacteroidota</taxon>
        <taxon>Chitinophagia</taxon>
        <taxon>Chitinophagales</taxon>
        <taxon>Chitinophagaceae</taxon>
        <taxon>Chitinophaga</taxon>
    </lineage>
</organism>
<dbReference type="PANTHER" id="PTHR39200">
    <property type="entry name" value="HYPOTHETICAL EXPORTED PROTEIN"/>
    <property type="match status" value="1"/>
</dbReference>
<reference evidence="2 3" key="1">
    <citation type="submission" date="2021-08" db="EMBL/GenBank/DDBJ databases">
        <title>The genome sequence of Chitinophaga sp. B61.</title>
        <authorList>
            <person name="Zhang X."/>
        </authorList>
    </citation>
    <scope>NUCLEOTIDE SEQUENCE [LARGE SCALE GENOMIC DNA]</scope>
    <source>
        <strain evidence="2 3">B61</strain>
    </source>
</reference>
<dbReference type="RefSeq" id="WP_220250052.1">
    <property type="nucleotide sequence ID" value="NZ_JAICCF010000002.1"/>
</dbReference>
<dbReference type="PANTHER" id="PTHR39200:SF1">
    <property type="entry name" value="AUTO-TRANSPORTER ADHESIN HEAD GIN DOMAIN-CONTAINING PROTEIN-RELATED"/>
    <property type="match status" value="1"/>
</dbReference>
<dbReference type="Pfam" id="PF10988">
    <property type="entry name" value="DUF2807"/>
    <property type="match status" value="1"/>
</dbReference>
<name>A0ABS7GDV3_9BACT</name>
<dbReference type="Proteomes" id="UP000812961">
    <property type="component" value="Unassembled WGS sequence"/>
</dbReference>
<evidence type="ECO:0000313" key="3">
    <source>
        <dbReference type="Proteomes" id="UP000812961"/>
    </source>
</evidence>
<evidence type="ECO:0000259" key="1">
    <source>
        <dbReference type="Pfam" id="PF10988"/>
    </source>
</evidence>
<evidence type="ECO:0000313" key="2">
    <source>
        <dbReference type="EMBL" id="MBW8684842.1"/>
    </source>
</evidence>
<feature type="domain" description="Putative auto-transporter adhesin head GIN" evidence="1">
    <location>
        <begin position="48"/>
        <end position="230"/>
    </location>
</feature>
<proteinExistence type="predicted"/>
<gene>
    <name evidence="2" type="ORF">K1Y79_10920</name>
</gene>
<accession>A0ABS7GDV3</accession>
<protein>
    <submittedName>
        <fullName evidence="2">DUF2807 domain-containing protein</fullName>
    </submittedName>
</protein>
<sequence>MKTLRLNWLLPVSLLLFAFAVSAFTIELRKEKVTGSGKIKTETRTDGPFKSISTSGVYNVYITPGAKNDIRIETDDNLLPLIETEVRGTDLHIQTKKGYDIKPTQKVNIYVTMSEVEELASSGSGGFYSRGKLKGDQVKFRFSGSTQTEIEMDANALKVEVSGSSKFNLKGNIEMTRYDISGSADVEALELRAANADINISGTGKLDLVAEKKLDVNVSGMGKVRYKGSPVINQSSSGMAKISRID</sequence>
<dbReference type="Gene3D" id="2.160.20.120">
    <property type="match status" value="1"/>
</dbReference>
<keyword evidence="3" id="KW-1185">Reference proteome</keyword>
<comment type="caution">
    <text evidence="2">The sequence shown here is derived from an EMBL/GenBank/DDBJ whole genome shotgun (WGS) entry which is preliminary data.</text>
</comment>